<dbReference type="AlphaFoldDB" id="A0AAN8KVD3"/>
<evidence type="ECO:0000313" key="1">
    <source>
        <dbReference type="EMBL" id="KAK6293291.1"/>
    </source>
</evidence>
<sequence>MFVTSLKSRPDDDFLDAMATGAVALPAFKNQNGGCQTRGRPQEFGKQLFDTGEKQERQERRTRSLSWVVHIPARS</sequence>
<proteinExistence type="predicted"/>
<dbReference type="Proteomes" id="UP001356427">
    <property type="component" value="Unassembled WGS sequence"/>
</dbReference>
<keyword evidence="2" id="KW-1185">Reference proteome</keyword>
<name>A0AAN8KVD3_9TELE</name>
<gene>
    <name evidence="1" type="ORF">J4Q44_G00367920</name>
</gene>
<dbReference type="EMBL" id="JAGTTL010000037">
    <property type="protein sequence ID" value="KAK6293291.1"/>
    <property type="molecule type" value="Genomic_DNA"/>
</dbReference>
<accession>A0AAN8KVD3</accession>
<reference evidence="1 2" key="1">
    <citation type="submission" date="2021-04" db="EMBL/GenBank/DDBJ databases">
        <authorList>
            <person name="De Guttry C."/>
            <person name="Zahm M."/>
            <person name="Klopp C."/>
            <person name="Cabau C."/>
            <person name="Louis A."/>
            <person name="Berthelot C."/>
            <person name="Parey E."/>
            <person name="Roest Crollius H."/>
            <person name="Montfort J."/>
            <person name="Robinson-Rechavi M."/>
            <person name="Bucao C."/>
            <person name="Bouchez O."/>
            <person name="Gislard M."/>
            <person name="Lluch J."/>
            <person name="Milhes M."/>
            <person name="Lampietro C."/>
            <person name="Lopez Roques C."/>
            <person name="Donnadieu C."/>
            <person name="Braasch I."/>
            <person name="Desvignes T."/>
            <person name="Postlethwait J."/>
            <person name="Bobe J."/>
            <person name="Wedekind C."/>
            <person name="Guiguen Y."/>
        </authorList>
    </citation>
    <scope>NUCLEOTIDE SEQUENCE [LARGE SCALE GENOMIC DNA]</scope>
    <source>
        <strain evidence="1">Cs_M1</strain>
        <tissue evidence="1">Blood</tissue>
    </source>
</reference>
<evidence type="ECO:0000313" key="2">
    <source>
        <dbReference type="Proteomes" id="UP001356427"/>
    </source>
</evidence>
<protein>
    <submittedName>
        <fullName evidence="1">Uncharacterized protein</fullName>
    </submittedName>
</protein>
<organism evidence="1 2">
    <name type="scientific">Coregonus suidteri</name>
    <dbReference type="NCBI Taxonomy" id="861788"/>
    <lineage>
        <taxon>Eukaryota</taxon>
        <taxon>Metazoa</taxon>
        <taxon>Chordata</taxon>
        <taxon>Craniata</taxon>
        <taxon>Vertebrata</taxon>
        <taxon>Euteleostomi</taxon>
        <taxon>Actinopterygii</taxon>
        <taxon>Neopterygii</taxon>
        <taxon>Teleostei</taxon>
        <taxon>Protacanthopterygii</taxon>
        <taxon>Salmoniformes</taxon>
        <taxon>Salmonidae</taxon>
        <taxon>Coregoninae</taxon>
        <taxon>Coregonus</taxon>
    </lineage>
</organism>
<comment type="caution">
    <text evidence="1">The sequence shown here is derived from an EMBL/GenBank/DDBJ whole genome shotgun (WGS) entry which is preliminary data.</text>
</comment>